<dbReference type="Proteomes" id="UP001151760">
    <property type="component" value="Unassembled WGS sequence"/>
</dbReference>
<dbReference type="Pfam" id="PF13960">
    <property type="entry name" value="DUF4218"/>
    <property type="match status" value="1"/>
</dbReference>
<dbReference type="PANTHER" id="PTHR48258:SF14">
    <property type="entry name" value="OS02G0583300 PROTEIN"/>
    <property type="match status" value="1"/>
</dbReference>
<feature type="compositionally biased region" description="Basic and acidic residues" evidence="1">
    <location>
        <begin position="53"/>
        <end position="62"/>
    </location>
</feature>
<feature type="region of interest" description="Disordered" evidence="1">
    <location>
        <begin position="53"/>
        <end position="73"/>
    </location>
</feature>
<feature type="domain" description="DUF4218" evidence="2">
    <location>
        <begin position="416"/>
        <end position="528"/>
    </location>
</feature>
<evidence type="ECO:0000256" key="1">
    <source>
        <dbReference type="SAM" id="MobiDB-lite"/>
    </source>
</evidence>
<keyword evidence="4" id="KW-1185">Reference proteome</keyword>
<proteinExistence type="predicted"/>
<evidence type="ECO:0000313" key="3">
    <source>
        <dbReference type="EMBL" id="GJS75929.1"/>
    </source>
</evidence>
<dbReference type="InterPro" id="IPR025452">
    <property type="entry name" value="DUF4218"/>
</dbReference>
<dbReference type="InterPro" id="IPR004242">
    <property type="entry name" value="Transposase_21"/>
</dbReference>
<dbReference type="Pfam" id="PF02992">
    <property type="entry name" value="Transposase_21"/>
    <property type="match status" value="1"/>
</dbReference>
<reference evidence="3" key="2">
    <citation type="submission" date="2022-01" db="EMBL/GenBank/DDBJ databases">
        <authorList>
            <person name="Yamashiro T."/>
            <person name="Shiraishi A."/>
            <person name="Satake H."/>
            <person name="Nakayama K."/>
        </authorList>
    </citation>
    <scope>NUCLEOTIDE SEQUENCE</scope>
</reference>
<comment type="caution">
    <text evidence="3">The sequence shown here is derived from an EMBL/GenBank/DDBJ whole genome shotgun (WGS) entry which is preliminary data.</text>
</comment>
<dbReference type="EMBL" id="BQNB010010338">
    <property type="protein sequence ID" value="GJS75929.1"/>
    <property type="molecule type" value="Genomic_DNA"/>
</dbReference>
<evidence type="ECO:0000259" key="2">
    <source>
        <dbReference type="Pfam" id="PF13960"/>
    </source>
</evidence>
<accession>A0ABQ4YDY0</accession>
<feature type="compositionally biased region" description="Polar residues" evidence="1">
    <location>
        <begin position="64"/>
        <end position="73"/>
    </location>
</feature>
<sequence>MRHGFDLGYKTWVHHGELDLPPPPPIIDNTRQPQMSDMTALLNDLSYIPLNNEHNEPTKGDIGETSNEPTQPTRNEFEELYVSANEERYPDCDYVTRLDFMAKFTYFKVKGKLTDSIFNEMLEFFQNVFPISKGYKFPLLYYAIKKTFKTIGLGYESIHACEHDCCLFRGDDNKDLDFCLVCNTSRWKDSNIPGKKVPKNVLRYFPIIPRLQCLYKSSHTAKEIIWHATGKCLQHVAGDIDNIQSAFVVMYEREFFYVDVDRKGIETIDVASGQKFNERAIVLWTINDFPARSSLSGWSGQGYKACPTCNEDTPSVRVLSKIAYVGHRRFLKKPHKWRSSREFNGQTDNKDPPKEFGQDEIMAQLDRLPTHLMGKHPSYGGVKIKRNRLLPYELQNYLPDKIAKPIIELCSLFKQICSATLMEDDMLKAQIKVVDILCDLELIYPPALFDIMVHLVIHLPLEALEGGPIRPRWMFPFERYMKKLKGYVRNKAKPEGSIAEGYVAEEALTFSSYYFRDVTTKFNRLDRNVDPLPQRVGFRCSDRPEIDTYRSQFKSLFPNKDMKEEFPEWFGSQIRQRHVDNDKGPKVNTTSELFTLACGPTWTPISIKSCVVDGVSNEGRKVKHLVLRNNMTQILTKGEAFKDDQYILATQVKQCFYLEDMARRQPHWKVVEHVNHKKFSDGGVIVVEEDPDVIHFDNSSDLPLSTSLNDLDNATLHIDGQSTEVDAPPDIIDLDEDDDIIDDEDALPHDLADSDDEDLVNVDDDDGVDVVYSSEEED</sequence>
<gene>
    <name evidence="3" type="ORF">Tco_0725810</name>
</gene>
<dbReference type="PANTHER" id="PTHR48258">
    <property type="entry name" value="DUF4218 DOMAIN-CONTAINING PROTEIN-RELATED"/>
    <property type="match status" value="1"/>
</dbReference>
<evidence type="ECO:0000313" key="4">
    <source>
        <dbReference type="Proteomes" id="UP001151760"/>
    </source>
</evidence>
<protein>
    <submittedName>
        <fullName evidence="3">Reverse transcriptase domain, ribonuclease H-like domain, aspartic peptidase domain protein</fullName>
    </submittedName>
</protein>
<organism evidence="3 4">
    <name type="scientific">Tanacetum coccineum</name>
    <dbReference type="NCBI Taxonomy" id="301880"/>
    <lineage>
        <taxon>Eukaryota</taxon>
        <taxon>Viridiplantae</taxon>
        <taxon>Streptophyta</taxon>
        <taxon>Embryophyta</taxon>
        <taxon>Tracheophyta</taxon>
        <taxon>Spermatophyta</taxon>
        <taxon>Magnoliopsida</taxon>
        <taxon>eudicotyledons</taxon>
        <taxon>Gunneridae</taxon>
        <taxon>Pentapetalae</taxon>
        <taxon>asterids</taxon>
        <taxon>campanulids</taxon>
        <taxon>Asterales</taxon>
        <taxon>Asteraceae</taxon>
        <taxon>Asteroideae</taxon>
        <taxon>Anthemideae</taxon>
        <taxon>Anthemidinae</taxon>
        <taxon>Tanacetum</taxon>
    </lineage>
</organism>
<name>A0ABQ4YDY0_9ASTR</name>
<reference evidence="3" key="1">
    <citation type="journal article" date="2022" name="Int. J. Mol. Sci.">
        <title>Draft Genome of Tanacetum Coccineum: Genomic Comparison of Closely Related Tanacetum-Family Plants.</title>
        <authorList>
            <person name="Yamashiro T."/>
            <person name="Shiraishi A."/>
            <person name="Nakayama K."/>
            <person name="Satake H."/>
        </authorList>
    </citation>
    <scope>NUCLEOTIDE SEQUENCE</scope>
</reference>